<dbReference type="EMBL" id="JAPEUL010000009">
    <property type="protein sequence ID" value="MCW4630309.1"/>
    <property type="molecule type" value="Genomic_DNA"/>
</dbReference>
<gene>
    <name evidence="3" type="ORF">ONZ52_15760</name>
</gene>
<feature type="region of interest" description="Disordered" evidence="1">
    <location>
        <begin position="1"/>
        <end position="23"/>
    </location>
</feature>
<dbReference type="Pfam" id="PF17782">
    <property type="entry name" value="WHD_DprA"/>
    <property type="match status" value="1"/>
</dbReference>
<sequence>MTHTHNRKSSPADNNQAPEIVPPPVSNAFHALPKLTSDNAKMIIKIMEQEGQAMDFDALIRQSKMDAGLMMQVLMELELYGCLENREGLYYRC</sequence>
<dbReference type="InterPro" id="IPR041614">
    <property type="entry name" value="DprA_WH"/>
</dbReference>
<dbReference type="InterPro" id="IPR036388">
    <property type="entry name" value="WH-like_DNA-bd_sf"/>
</dbReference>
<organism evidence="3 4">
    <name type="scientific">Marinomonas rhodophyticola</name>
    <dbReference type="NCBI Taxonomy" id="2992803"/>
    <lineage>
        <taxon>Bacteria</taxon>
        <taxon>Pseudomonadati</taxon>
        <taxon>Pseudomonadota</taxon>
        <taxon>Gammaproteobacteria</taxon>
        <taxon>Oceanospirillales</taxon>
        <taxon>Oceanospirillaceae</taxon>
        <taxon>Marinomonas</taxon>
    </lineage>
</organism>
<accession>A0ABT3KIC9</accession>
<keyword evidence="4" id="KW-1185">Reference proteome</keyword>
<dbReference type="Proteomes" id="UP001431181">
    <property type="component" value="Unassembled WGS sequence"/>
</dbReference>
<reference evidence="3" key="1">
    <citation type="submission" date="2022-11" db="EMBL/GenBank/DDBJ databases">
        <title>Marinomonas sp. nov., isolated from marine algae.</title>
        <authorList>
            <person name="Choi D.G."/>
            <person name="Kim J.M."/>
            <person name="Lee J.K."/>
            <person name="Baek J.H."/>
            <person name="Jeon C.O."/>
        </authorList>
    </citation>
    <scope>NUCLEOTIDE SEQUENCE</scope>
    <source>
        <strain evidence="3">KJ51-3</strain>
    </source>
</reference>
<evidence type="ECO:0000256" key="1">
    <source>
        <dbReference type="SAM" id="MobiDB-lite"/>
    </source>
</evidence>
<dbReference type="Gene3D" id="1.10.10.10">
    <property type="entry name" value="Winged helix-like DNA-binding domain superfamily/Winged helix DNA-binding domain"/>
    <property type="match status" value="1"/>
</dbReference>
<proteinExistence type="predicted"/>
<evidence type="ECO:0000259" key="2">
    <source>
        <dbReference type="Pfam" id="PF17782"/>
    </source>
</evidence>
<protein>
    <recommendedName>
        <fullName evidence="2">DprA winged helix domain-containing protein</fullName>
    </recommendedName>
</protein>
<name>A0ABT3KIC9_9GAMM</name>
<dbReference type="RefSeq" id="WP_265219670.1">
    <property type="nucleotide sequence ID" value="NZ_JAPEUL010000009.1"/>
</dbReference>
<comment type="caution">
    <text evidence="3">The sequence shown here is derived from an EMBL/GenBank/DDBJ whole genome shotgun (WGS) entry which is preliminary data.</text>
</comment>
<evidence type="ECO:0000313" key="3">
    <source>
        <dbReference type="EMBL" id="MCW4630309.1"/>
    </source>
</evidence>
<evidence type="ECO:0000313" key="4">
    <source>
        <dbReference type="Proteomes" id="UP001431181"/>
    </source>
</evidence>
<feature type="domain" description="DprA winged helix" evidence="2">
    <location>
        <begin position="36"/>
        <end position="88"/>
    </location>
</feature>